<dbReference type="Proteomes" id="UP001224775">
    <property type="component" value="Unassembled WGS sequence"/>
</dbReference>
<evidence type="ECO:0000313" key="2">
    <source>
        <dbReference type="EMBL" id="KAK1737339.1"/>
    </source>
</evidence>
<dbReference type="AlphaFoldDB" id="A0AAD9D938"/>
<keyword evidence="3" id="KW-1185">Reference proteome</keyword>
<evidence type="ECO:0000256" key="1">
    <source>
        <dbReference type="SAM" id="Phobius"/>
    </source>
</evidence>
<keyword evidence="1" id="KW-0472">Membrane</keyword>
<protein>
    <submittedName>
        <fullName evidence="2">Uncharacterized protein</fullName>
    </submittedName>
</protein>
<proteinExistence type="predicted"/>
<organism evidence="2 3">
    <name type="scientific">Skeletonema marinoi</name>
    <dbReference type="NCBI Taxonomy" id="267567"/>
    <lineage>
        <taxon>Eukaryota</taxon>
        <taxon>Sar</taxon>
        <taxon>Stramenopiles</taxon>
        <taxon>Ochrophyta</taxon>
        <taxon>Bacillariophyta</taxon>
        <taxon>Coscinodiscophyceae</taxon>
        <taxon>Thalassiosirophycidae</taxon>
        <taxon>Thalassiosirales</taxon>
        <taxon>Skeletonemataceae</taxon>
        <taxon>Skeletonema</taxon>
        <taxon>Skeletonema marinoi-dohrnii complex</taxon>
    </lineage>
</organism>
<dbReference type="EMBL" id="JATAAI010000026">
    <property type="protein sequence ID" value="KAK1737339.1"/>
    <property type="molecule type" value="Genomic_DNA"/>
</dbReference>
<feature type="transmembrane region" description="Helical" evidence="1">
    <location>
        <begin position="36"/>
        <end position="56"/>
    </location>
</feature>
<comment type="caution">
    <text evidence="2">The sequence shown here is derived from an EMBL/GenBank/DDBJ whole genome shotgun (WGS) entry which is preliminary data.</text>
</comment>
<sequence length="182" mass="20669">MHSSLPTYCCSHCCSRSFIIKIGTTNKTKANILLNMIRTLITILALLGLPATLLAFSTHPIKIMTRQSPAATTTTLYYHPAVFEKAVECAQNYGMCDVDELLNLAEQLDQYNGCYYEDEAEACQKEIDDRHDLVDVLLLQTELQQRDDYTKKANLFAHDVKADKDMHDRDNFIDNISPEMDV</sequence>
<reference evidence="2" key="1">
    <citation type="submission" date="2023-06" db="EMBL/GenBank/DDBJ databases">
        <title>Survivors Of The Sea: Transcriptome response of Skeletonema marinoi to long-term dormancy.</title>
        <authorList>
            <person name="Pinder M.I.M."/>
            <person name="Kourtchenko O."/>
            <person name="Robertson E.K."/>
            <person name="Larsson T."/>
            <person name="Maumus F."/>
            <person name="Osuna-Cruz C.M."/>
            <person name="Vancaester E."/>
            <person name="Stenow R."/>
            <person name="Vandepoele K."/>
            <person name="Ploug H."/>
            <person name="Bruchert V."/>
            <person name="Godhe A."/>
            <person name="Topel M."/>
        </authorList>
    </citation>
    <scope>NUCLEOTIDE SEQUENCE</scope>
    <source>
        <strain evidence="2">R05AC</strain>
    </source>
</reference>
<evidence type="ECO:0000313" key="3">
    <source>
        <dbReference type="Proteomes" id="UP001224775"/>
    </source>
</evidence>
<accession>A0AAD9D938</accession>
<keyword evidence="1" id="KW-1133">Transmembrane helix</keyword>
<gene>
    <name evidence="2" type="ORF">QTG54_012206</name>
</gene>
<name>A0AAD9D938_9STRA</name>
<keyword evidence="1" id="KW-0812">Transmembrane</keyword>